<keyword evidence="3" id="KW-1185">Reference proteome</keyword>
<gene>
    <name evidence="2" type="ORF">Ahy_A05g023618</name>
</gene>
<accession>A0A445D4L4</accession>
<dbReference type="Proteomes" id="UP000289738">
    <property type="component" value="Chromosome A05"/>
</dbReference>
<dbReference type="AlphaFoldDB" id="A0A445D4L4"/>
<comment type="caution">
    <text evidence="2">The sequence shown here is derived from an EMBL/GenBank/DDBJ whole genome shotgun (WGS) entry which is preliminary data.</text>
</comment>
<feature type="chain" id="PRO_5018990111" evidence="1">
    <location>
        <begin position="29"/>
        <end position="100"/>
    </location>
</feature>
<reference evidence="2 3" key="1">
    <citation type="submission" date="2019-01" db="EMBL/GenBank/DDBJ databases">
        <title>Sequencing of cultivated peanut Arachis hypogaea provides insights into genome evolution and oil improvement.</title>
        <authorList>
            <person name="Chen X."/>
        </authorList>
    </citation>
    <scope>NUCLEOTIDE SEQUENCE [LARGE SCALE GENOMIC DNA]</scope>
    <source>
        <strain evidence="3">cv. Fuhuasheng</strain>
        <tissue evidence="2">Leaves</tissue>
    </source>
</reference>
<feature type="signal peptide" evidence="1">
    <location>
        <begin position="1"/>
        <end position="28"/>
    </location>
</feature>
<evidence type="ECO:0000313" key="3">
    <source>
        <dbReference type="Proteomes" id="UP000289738"/>
    </source>
</evidence>
<proteinExistence type="predicted"/>
<organism evidence="2 3">
    <name type="scientific">Arachis hypogaea</name>
    <name type="common">Peanut</name>
    <dbReference type="NCBI Taxonomy" id="3818"/>
    <lineage>
        <taxon>Eukaryota</taxon>
        <taxon>Viridiplantae</taxon>
        <taxon>Streptophyta</taxon>
        <taxon>Embryophyta</taxon>
        <taxon>Tracheophyta</taxon>
        <taxon>Spermatophyta</taxon>
        <taxon>Magnoliopsida</taxon>
        <taxon>eudicotyledons</taxon>
        <taxon>Gunneridae</taxon>
        <taxon>Pentapetalae</taxon>
        <taxon>rosids</taxon>
        <taxon>fabids</taxon>
        <taxon>Fabales</taxon>
        <taxon>Fabaceae</taxon>
        <taxon>Papilionoideae</taxon>
        <taxon>50 kb inversion clade</taxon>
        <taxon>dalbergioids sensu lato</taxon>
        <taxon>Dalbergieae</taxon>
        <taxon>Pterocarpus clade</taxon>
        <taxon>Arachis</taxon>
    </lineage>
</organism>
<sequence>MAETSLLGLSFFLLFSVFLCERVKFSDGSNNGLINVLVKLLNKTWFNFRCNNGIVDNEIKQLYITLLYTILQKEQEINYFSLKILGLPTSFEIHIPANKP</sequence>
<evidence type="ECO:0000313" key="2">
    <source>
        <dbReference type="EMBL" id="RYR57950.1"/>
    </source>
</evidence>
<evidence type="ECO:0000256" key="1">
    <source>
        <dbReference type="SAM" id="SignalP"/>
    </source>
</evidence>
<protein>
    <submittedName>
        <fullName evidence="2">Uncharacterized protein</fullName>
    </submittedName>
</protein>
<keyword evidence="1" id="KW-0732">Signal</keyword>
<name>A0A445D4L4_ARAHY</name>
<dbReference type="EMBL" id="SDMP01000005">
    <property type="protein sequence ID" value="RYR57950.1"/>
    <property type="molecule type" value="Genomic_DNA"/>
</dbReference>